<protein>
    <recommendedName>
        <fullName evidence="4">Phasin domain-containing protein</fullName>
    </recommendedName>
</protein>
<dbReference type="EMBL" id="VOAH01000017">
    <property type="protein sequence ID" value="TVP39269.1"/>
    <property type="molecule type" value="Genomic_DNA"/>
</dbReference>
<feature type="compositionally biased region" description="Low complexity" evidence="1">
    <location>
        <begin position="33"/>
        <end position="46"/>
    </location>
</feature>
<sequence length="181" mass="21095">MSNTDKNEAESPDIIEDIIPGKNKDDNQKTTYQNNNNNQQQSFNNNYDLERSTQSVNKALEESKRSIERSTDEARNQIPRNAQAITDTQEQTAQATKQIAENYLEFQKQALNSFQSVFMPYFENVHNQLWNNQEFFRIIPEMYSRMISNYTETAIAFSKMYNDIAFSNVGFFKNAINKANE</sequence>
<evidence type="ECO:0008006" key="4">
    <source>
        <dbReference type="Google" id="ProtNLM"/>
    </source>
</evidence>
<feature type="region of interest" description="Disordered" evidence="1">
    <location>
        <begin position="1"/>
        <end position="46"/>
    </location>
</feature>
<evidence type="ECO:0000256" key="1">
    <source>
        <dbReference type="SAM" id="MobiDB-lite"/>
    </source>
</evidence>
<dbReference type="AlphaFoldDB" id="A0A557SRQ1"/>
<dbReference type="Proteomes" id="UP000315289">
    <property type="component" value="Unassembled WGS sequence"/>
</dbReference>
<dbReference type="OrthoDB" id="12023at2157"/>
<name>A0A557SRQ1_9ARCH</name>
<reference evidence="2 3" key="1">
    <citation type="journal article" date="2019" name="Front. Microbiol.">
        <title>Ammonia Oxidation by the Arctic Terrestrial Thaumarchaeote Candidatus Nitrosocosmicus arcticus Is Stimulated by Increasing Temperatures.</title>
        <authorList>
            <person name="Alves R.J.E."/>
            <person name="Kerou M."/>
            <person name="Zappe A."/>
            <person name="Bittner R."/>
            <person name="Abby S.S."/>
            <person name="Schmidt H.A."/>
            <person name="Pfeifer K."/>
            <person name="Schleper C."/>
        </authorList>
    </citation>
    <scope>NUCLEOTIDE SEQUENCE [LARGE SCALE GENOMIC DNA]</scope>
    <source>
        <strain evidence="2 3">Kfb</strain>
    </source>
</reference>
<dbReference type="SUPFAM" id="SSF58113">
    <property type="entry name" value="Apolipoprotein A-I"/>
    <property type="match status" value="1"/>
</dbReference>
<gene>
    <name evidence="2" type="ORF">NARC_170009</name>
</gene>
<dbReference type="RefSeq" id="WP_144734190.1">
    <property type="nucleotide sequence ID" value="NZ_ML675592.1"/>
</dbReference>
<accession>A0A557SRQ1</accession>
<keyword evidence="3" id="KW-1185">Reference proteome</keyword>
<organism evidence="2 3">
    <name type="scientific">Candidatus Nitrosocosmicus arcticus</name>
    <dbReference type="NCBI Taxonomy" id="2035267"/>
    <lineage>
        <taxon>Archaea</taxon>
        <taxon>Nitrososphaerota</taxon>
        <taxon>Nitrososphaeria</taxon>
        <taxon>Nitrososphaerales</taxon>
        <taxon>Nitrososphaeraceae</taxon>
        <taxon>Candidatus Nitrosocosmicus</taxon>
    </lineage>
</organism>
<evidence type="ECO:0000313" key="2">
    <source>
        <dbReference type="EMBL" id="TVP39269.1"/>
    </source>
</evidence>
<feature type="region of interest" description="Disordered" evidence="1">
    <location>
        <begin position="62"/>
        <end position="87"/>
    </location>
</feature>
<feature type="compositionally biased region" description="Polar residues" evidence="1">
    <location>
        <begin position="78"/>
        <end position="87"/>
    </location>
</feature>
<proteinExistence type="predicted"/>
<comment type="caution">
    <text evidence="2">The sequence shown here is derived from an EMBL/GenBank/DDBJ whole genome shotgun (WGS) entry which is preliminary data.</text>
</comment>
<evidence type="ECO:0000313" key="3">
    <source>
        <dbReference type="Proteomes" id="UP000315289"/>
    </source>
</evidence>
<feature type="compositionally biased region" description="Basic and acidic residues" evidence="1">
    <location>
        <begin position="62"/>
        <end position="75"/>
    </location>
</feature>